<dbReference type="STRING" id="5786.F0ZQ58"/>
<protein>
    <submittedName>
        <fullName evidence="6">Uncharacterized protein</fullName>
    </submittedName>
</protein>
<dbReference type="FunCoup" id="F0ZQ58">
    <property type="interactions" value="145"/>
</dbReference>
<feature type="coiled-coil region" evidence="5">
    <location>
        <begin position="265"/>
        <end position="292"/>
    </location>
</feature>
<dbReference type="RefSeq" id="XP_003289562.1">
    <property type="nucleotide sequence ID" value="XM_003289514.1"/>
</dbReference>
<dbReference type="AlphaFoldDB" id="F0ZQ58"/>
<dbReference type="GO" id="GO:0031072">
    <property type="term" value="F:heat shock protein binding"/>
    <property type="evidence" value="ECO:0000318"/>
    <property type="project" value="GO_Central"/>
</dbReference>
<dbReference type="SUPFAM" id="SSF100920">
    <property type="entry name" value="Heat shock protein 70kD (HSP70), peptide-binding domain"/>
    <property type="match status" value="1"/>
</dbReference>
<dbReference type="GO" id="GO:0005737">
    <property type="term" value="C:cytoplasm"/>
    <property type="evidence" value="ECO:0000318"/>
    <property type="project" value="GO_Central"/>
</dbReference>
<dbReference type="FunFam" id="3.30.30.30:FF:000007">
    <property type="entry name" value="Heat shock 70 kDa protein 13"/>
    <property type="match status" value="1"/>
</dbReference>
<evidence type="ECO:0000256" key="4">
    <source>
        <dbReference type="RuleBase" id="RU003322"/>
    </source>
</evidence>
<dbReference type="Gene3D" id="3.90.640.10">
    <property type="entry name" value="Actin, Chain A, domain 4"/>
    <property type="match status" value="1"/>
</dbReference>
<dbReference type="InterPro" id="IPR029047">
    <property type="entry name" value="HSP70_peptide-bd_sf"/>
</dbReference>
<dbReference type="OrthoDB" id="29851at2759"/>
<sequence length="520" mass="57972">MSSKTNHIMGIDFGTHYACVGVFKNGRVEICPNQQGNRTTPSVVSFVGEDKLVGDEARAQMDRNPQNTIYDVKRILGRKTNEESFESEIKKLSFRVTTYEDNFDKIYFNVNYKEKNIEVTPIEITTNILQQIRHTAETFIGGDTIKKAVITVPTDYTEKQRKDLKDAAQAAGINVVRFIHEHSAVALAYGYDEKTAADDAVKHESNVMVFDLGGSGVSVSMVKIKSKLFEIIGNVSDHNVSGEHFDQVLFQHFTQEFNRKYKVDLKESARSKAKLKSACEKAKRNLSNMNQASVEIDSLYEGLDFFTNITRARFEDLAGSLFKSAIRAVSTLLEKCDMKKEQVDKVLLVGGGSRIPAIQSQLSAFFDQRAEIIDKSMNQEEVVAYGATLQANILSQMAPNQPTNSLSDKKISSGNTMTIEATNKTIGIEDSNGNLIPVIPALSLIPCKRTFNINNTQDAQTSLNMSVYQGDQSIAKDNQLISNLQFKYGSEPLEITFEVDKSSNLLISSKQSNFKIPLRK</sequence>
<keyword evidence="7" id="KW-1185">Reference proteome</keyword>
<dbReference type="eggNOG" id="KOG0101">
    <property type="taxonomic scope" value="Eukaryota"/>
</dbReference>
<evidence type="ECO:0000313" key="7">
    <source>
        <dbReference type="Proteomes" id="UP000001064"/>
    </source>
</evidence>
<dbReference type="PROSITE" id="PS01036">
    <property type="entry name" value="HSP70_3"/>
    <property type="match status" value="1"/>
</dbReference>
<dbReference type="SUPFAM" id="SSF53067">
    <property type="entry name" value="Actin-like ATPase domain"/>
    <property type="match status" value="2"/>
</dbReference>
<evidence type="ECO:0000256" key="5">
    <source>
        <dbReference type="SAM" id="Coils"/>
    </source>
</evidence>
<evidence type="ECO:0000256" key="3">
    <source>
        <dbReference type="ARBA" id="ARBA00022840"/>
    </source>
</evidence>
<dbReference type="InterPro" id="IPR043129">
    <property type="entry name" value="ATPase_NBD"/>
</dbReference>
<dbReference type="Proteomes" id="UP000001064">
    <property type="component" value="Unassembled WGS sequence"/>
</dbReference>
<accession>F0ZQ58</accession>
<dbReference type="PANTHER" id="PTHR19375">
    <property type="entry name" value="HEAT SHOCK PROTEIN 70KDA"/>
    <property type="match status" value="1"/>
</dbReference>
<keyword evidence="3 4" id="KW-0067">ATP-binding</keyword>
<dbReference type="VEuPathDB" id="AmoebaDB:DICPUDRAFT_153948"/>
<dbReference type="EMBL" id="GL871120">
    <property type="protein sequence ID" value="EGC33927.1"/>
    <property type="molecule type" value="Genomic_DNA"/>
</dbReference>
<dbReference type="Gene3D" id="2.60.34.10">
    <property type="entry name" value="Substrate Binding Domain Of DNAk, Chain A, domain 1"/>
    <property type="match status" value="1"/>
</dbReference>
<dbReference type="OMA" id="EICPNQQ"/>
<dbReference type="InterPro" id="IPR018181">
    <property type="entry name" value="Heat_shock_70_CS"/>
</dbReference>
<dbReference type="Pfam" id="PF00012">
    <property type="entry name" value="HSP70"/>
    <property type="match status" value="1"/>
</dbReference>
<name>F0ZQ58_DICPU</name>
<dbReference type="GeneID" id="10502676"/>
<evidence type="ECO:0000256" key="1">
    <source>
        <dbReference type="ARBA" id="ARBA00007381"/>
    </source>
</evidence>
<dbReference type="KEGG" id="dpp:DICPUDRAFT_153948"/>
<reference evidence="7" key="1">
    <citation type="journal article" date="2011" name="Genome Biol.">
        <title>Comparative genomics of the social amoebae Dictyostelium discoideum and Dictyostelium purpureum.</title>
        <authorList>
            <consortium name="US DOE Joint Genome Institute (JGI-PGF)"/>
            <person name="Sucgang R."/>
            <person name="Kuo A."/>
            <person name="Tian X."/>
            <person name="Salerno W."/>
            <person name="Parikh A."/>
            <person name="Feasley C.L."/>
            <person name="Dalin E."/>
            <person name="Tu H."/>
            <person name="Huang E."/>
            <person name="Barry K."/>
            <person name="Lindquist E."/>
            <person name="Shapiro H."/>
            <person name="Bruce D."/>
            <person name="Schmutz J."/>
            <person name="Salamov A."/>
            <person name="Fey P."/>
            <person name="Gaudet P."/>
            <person name="Anjard C."/>
            <person name="Babu M.M."/>
            <person name="Basu S."/>
            <person name="Bushmanova Y."/>
            <person name="van der Wel H."/>
            <person name="Katoh-Kurasawa M."/>
            <person name="Dinh C."/>
            <person name="Coutinho P.M."/>
            <person name="Saito T."/>
            <person name="Elias M."/>
            <person name="Schaap P."/>
            <person name="Kay R.R."/>
            <person name="Henrissat B."/>
            <person name="Eichinger L."/>
            <person name="Rivero F."/>
            <person name="Putnam N.H."/>
            <person name="West C.M."/>
            <person name="Loomis W.F."/>
            <person name="Chisholm R.L."/>
            <person name="Shaulsky G."/>
            <person name="Strassmann J.E."/>
            <person name="Queller D.C."/>
            <person name="Kuspa A."/>
            <person name="Grigoriev I.V."/>
        </authorList>
    </citation>
    <scope>NUCLEOTIDE SEQUENCE [LARGE SCALE GENOMIC DNA]</scope>
    <source>
        <strain evidence="7">QSDP1</strain>
    </source>
</reference>
<gene>
    <name evidence="6" type="ORF">DICPUDRAFT_153948</name>
</gene>
<dbReference type="GO" id="GO:0140662">
    <property type="term" value="F:ATP-dependent protein folding chaperone"/>
    <property type="evidence" value="ECO:0007669"/>
    <property type="project" value="InterPro"/>
</dbReference>
<dbReference type="PRINTS" id="PR00301">
    <property type="entry name" value="HEATSHOCK70"/>
</dbReference>
<evidence type="ECO:0000256" key="2">
    <source>
        <dbReference type="ARBA" id="ARBA00022741"/>
    </source>
</evidence>
<proteinExistence type="inferred from homology"/>
<evidence type="ECO:0000313" key="6">
    <source>
        <dbReference type="EMBL" id="EGC33927.1"/>
    </source>
</evidence>
<dbReference type="GO" id="GO:0005524">
    <property type="term" value="F:ATP binding"/>
    <property type="evidence" value="ECO:0007669"/>
    <property type="project" value="UniProtKB-KW"/>
</dbReference>
<dbReference type="GO" id="GO:0016887">
    <property type="term" value="F:ATP hydrolysis activity"/>
    <property type="evidence" value="ECO:0000318"/>
    <property type="project" value="GO_Central"/>
</dbReference>
<comment type="similarity">
    <text evidence="1 4">Belongs to the heat shock protein 70 family.</text>
</comment>
<dbReference type="FunFam" id="3.90.640.10:FF:000010">
    <property type="entry name" value="heat shock 70 kDa protein 14"/>
    <property type="match status" value="1"/>
</dbReference>
<dbReference type="InParanoid" id="F0ZQ58"/>
<dbReference type="FunFam" id="2.60.34.10:FF:000084">
    <property type="entry name" value="Heat shock 70-related protein 5"/>
    <property type="match status" value="1"/>
</dbReference>
<keyword evidence="2 4" id="KW-0547">Nucleotide-binding</keyword>
<dbReference type="Gene3D" id="3.30.420.40">
    <property type="match status" value="2"/>
</dbReference>
<dbReference type="Gene3D" id="3.30.30.30">
    <property type="match status" value="1"/>
</dbReference>
<keyword evidence="5" id="KW-0175">Coiled coil</keyword>
<dbReference type="InterPro" id="IPR013126">
    <property type="entry name" value="Hsp_70_fam"/>
</dbReference>
<dbReference type="GO" id="GO:0044183">
    <property type="term" value="F:protein folding chaperone"/>
    <property type="evidence" value="ECO:0000318"/>
    <property type="project" value="GO_Central"/>
</dbReference>
<organism evidence="6 7">
    <name type="scientific">Dictyostelium purpureum</name>
    <name type="common">Slime mold</name>
    <dbReference type="NCBI Taxonomy" id="5786"/>
    <lineage>
        <taxon>Eukaryota</taxon>
        <taxon>Amoebozoa</taxon>
        <taxon>Evosea</taxon>
        <taxon>Eumycetozoa</taxon>
        <taxon>Dictyostelia</taxon>
        <taxon>Dictyosteliales</taxon>
        <taxon>Dictyosteliaceae</taxon>
        <taxon>Dictyostelium</taxon>
    </lineage>
</organism>
<dbReference type="GO" id="GO:0042026">
    <property type="term" value="P:protein refolding"/>
    <property type="evidence" value="ECO:0000318"/>
    <property type="project" value="GO_Central"/>
</dbReference>
<dbReference type="CDD" id="cd24028">
    <property type="entry name" value="ASKHA_NBD_HSP70_HSPA1-like"/>
    <property type="match status" value="1"/>
</dbReference>